<dbReference type="AlphaFoldDB" id="A0A0A9FRR1"/>
<proteinExistence type="predicted"/>
<feature type="transmembrane region" description="Helical" evidence="1">
    <location>
        <begin position="16"/>
        <end position="35"/>
    </location>
</feature>
<accession>A0A0A9FRR1</accession>
<evidence type="ECO:0000256" key="1">
    <source>
        <dbReference type="SAM" id="Phobius"/>
    </source>
</evidence>
<sequence length="39" mass="4152">MESGSPSMFSFPFPCLSSSVVHCIATICGLLFLGLSKKE</sequence>
<name>A0A0A9FRR1_ARUDO</name>
<keyword evidence="1" id="KW-0472">Membrane</keyword>
<dbReference type="EMBL" id="GBRH01183952">
    <property type="protein sequence ID" value="JAE13944.1"/>
    <property type="molecule type" value="Transcribed_RNA"/>
</dbReference>
<reference evidence="2" key="2">
    <citation type="journal article" date="2015" name="Data Brief">
        <title>Shoot transcriptome of the giant reed, Arundo donax.</title>
        <authorList>
            <person name="Barrero R.A."/>
            <person name="Guerrero F.D."/>
            <person name="Moolhuijzen P."/>
            <person name="Goolsby J.A."/>
            <person name="Tidwell J."/>
            <person name="Bellgard S.E."/>
            <person name="Bellgard M.I."/>
        </authorList>
    </citation>
    <scope>NUCLEOTIDE SEQUENCE</scope>
    <source>
        <tissue evidence="2">Shoot tissue taken approximately 20 cm above the soil surface</tissue>
    </source>
</reference>
<organism evidence="2">
    <name type="scientific">Arundo donax</name>
    <name type="common">Giant reed</name>
    <name type="synonym">Donax arundinaceus</name>
    <dbReference type="NCBI Taxonomy" id="35708"/>
    <lineage>
        <taxon>Eukaryota</taxon>
        <taxon>Viridiplantae</taxon>
        <taxon>Streptophyta</taxon>
        <taxon>Embryophyta</taxon>
        <taxon>Tracheophyta</taxon>
        <taxon>Spermatophyta</taxon>
        <taxon>Magnoliopsida</taxon>
        <taxon>Liliopsida</taxon>
        <taxon>Poales</taxon>
        <taxon>Poaceae</taxon>
        <taxon>PACMAD clade</taxon>
        <taxon>Arundinoideae</taxon>
        <taxon>Arundineae</taxon>
        <taxon>Arundo</taxon>
    </lineage>
</organism>
<keyword evidence="1" id="KW-0812">Transmembrane</keyword>
<evidence type="ECO:0000313" key="2">
    <source>
        <dbReference type="EMBL" id="JAE13944.1"/>
    </source>
</evidence>
<reference evidence="2" key="1">
    <citation type="submission" date="2014-09" db="EMBL/GenBank/DDBJ databases">
        <authorList>
            <person name="Magalhaes I.L.F."/>
            <person name="Oliveira U."/>
            <person name="Santos F.R."/>
            <person name="Vidigal T.H.D.A."/>
            <person name="Brescovit A.D."/>
            <person name="Santos A.J."/>
        </authorList>
    </citation>
    <scope>NUCLEOTIDE SEQUENCE</scope>
    <source>
        <tissue evidence="2">Shoot tissue taken approximately 20 cm above the soil surface</tissue>
    </source>
</reference>
<protein>
    <submittedName>
        <fullName evidence="2">Uncharacterized protein</fullName>
    </submittedName>
</protein>
<keyword evidence="1" id="KW-1133">Transmembrane helix</keyword>